<protein>
    <recommendedName>
        <fullName evidence="3">Reverse transcriptase</fullName>
    </recommendedName>
</protein>
<dbReference type="EMBL" id="MU254516">
    <property type="protein sequence ID" value="KAG9240255.1"/>
    <property type="molecule type" value="Genomic_DNA"/>
</dbReference>
<dbReference type="Proteomes" id="UP000887226">
    <property type="component" value="Unassembled WGS sequence"/>
</dbReference>
<proteinExistence type="predicted"/>
<comment type="caution">
    <text evidence="1">The sequence shown here is derived from an EMBL/GenBank/DDBJ whole genome shotgun (WGS) entry which is preliminary data.</text>
</comment>
<sequence length="149" mass="17616">MTVDRDAHPTNHPHPYRKLSPWKIKYKLRVPKGRAREVATSFYQLKIDHGYNKPFLHHVNNSTNPRCRCVRHEMPQHLILECPETGNERKALQNMFKQLKFTKQATIHALMESKIGIQGRLTFLKNTRISTRARHMGRMGELAEERMEY</sequence>
<evidence type="ECO:0000313" key="2">
    <source>
        <dbReference type="Proteomes" id="UP000887226"/>
    </source>
</evidence>
<reference evidence="1" key="1">
    <citation type="journal article" date="2021" name="IMA Fungus">
        <title>Genomic characterization of three marine fungi, including Emericellopsis atlantica sp. nov. with signatures of a generalist lifestyle and marine biomass degradation.</title>
        <authorList>
            <person name="Hagestad O.C."/>
            <person name="Hou L."/>
            <person name="Andersen J.H."/>
            <person name="Hansen E.H."/>
            <person name="Altermark B."/>
            <person name="Li C."/>
            <person name="Kuhnert E."/>
            <person name="Cox R.J."/>
            <person name="Crous P.W."/>
            <person name="Spatafora J.W."/>
            <person name="Lail K."/>
            <person name="Amirebrahimi M."/>
            <person name="Lipzen A."/>
            <person name="Pangilinan J."/>
            <person name="Andreopoulos W."/>
            <person name="Hayes R.D."/>
            <person name="Ng V."/>
            <person name="Grigoriev I.V."/>
            <person name="Jackson S.A."/>
            <person name="Sutton T.D.S."/>
            <person name="Dobson A.D.W."/>
            <person name="Rama T."/>
        </authorList>
    </citation>
    <scope>NUCLEOTIDE SEQUENCE</scope>
    <source>
        <strain evidence="1">TRa3180A</strain>
    </source>
</reference>
<dbReference type="OrthoDB" id="3549410at2759"/>
<evidence type="ECO:0008006" key="3">
    <source>
        <dbReference type="Google" id="ProtNLM"/>
    </source>
</evidence>
<dbReference type="AlphaFoldDB" id="A0A9P8CB70"/>
<organism evidence="1 2">
    <name type="scientific">Calycina marina</name>
    <dbReference type="NCBI Taxonomy" id="1763456"/>
    <lineage>
        <taxon>Eukaryota</taxon>
        <taxon>Fungi</taxon>
        <taxon>Dikarya</taxon>
        <taxon>Ascomycota</taxon>
        <taxon>Pezizomycotina</taxon>
        <taxon>Leotiomycetes</taxon>
        <taxon>Helotiales</taxon>
        <taxon>Pezizellaceae</taxon>
        <taxon>Calycina</taxon>
    </lineage>
</organism>
<name>A0A9P8CB70_9HELO</name>
<gene>
    <name evidence="1" type="ORF">BJ878DRAFT_305443</name>
</gene>
<evidence type="ECO:0000313" key="1">
    <source>
        <dbReference type="EMBL" id="KAG9240255.1"/>
    </source>
</evidence>
<keyword evidence="2" id="KW-1185">Reference proteome</keyword>
<accession>A0A9P8CB70</accession>